<dbReference type="Proteomes" id="UP001175211">
    <property type="component" value="Unassembled WGS sequence"/>
</dbReference>
<dbReference type="AlphaFoldDB" id="A0AA39U0W2"/>
<dbReference type="GeneID" id="85365790"/>
<evidence type="ECO:0000313" key="3">
    <source>
        <dbReference type="Proteomes" id="UP001175211"/>
    </source>
</evidence>
<proteinExistence type="predicted"/>
<accession>A0AA39U0W2</accession>
<keyword evidence="1" id="KW-0732">Signal</keyword>
<dbReference type="EMBL" id="JAUEPS010000002">
    <property type="protein sequence ID" value="KAK0468434.1"/>
    <property type="molecule type" value="Genomic_DNA"/>
</dbReference>
<gene>
    <name evidence="2" type="ORF">EV420DRAFT_465685</name>
</gene>
<name>A0AA39U0W2_ARMTA</name>
<sequence>MQLSAAASSTTMILLQLSYSVLGRVSAFMDYLTMFSGNARFGPPQTPQGCRRRGSIFAAHKHRFLEKSLAALNIITRFCAPFSTFLNIS</sequence>
<feature type="signal peptide" evidence="1">
    <location>
        <begin position="1"/>
        <end position="27"/>
    </location>
</feature>
<evidence type="ECO:0008006" key="4">
    <source>
        <dbReference type="Google" id="ProtNLM"/>
    </source>
</evidence>
<reference evidence="2" key="1">
    <citation type="submission" date="2023-06" db="EMBL/GenBank/DDBJ databases">
        <authorList>
            <consortium name="Lawrence Berkeley National Laboratory"/>
            <person name="Ahrendt S."/>
            <person name="Sahu N."/>
            <person name="Indic B."/>
            <person name="Wong-Bajracharya J."/>
            <person name="Merenyi Z."/>
            <person name="Ke H.-M."/>
            <person name="Monk M."/>
            <person name="Kocsube S."/>
            <person name="Drula E."/>
            <person name="Lipzen A."/>
            <person name="Balint B."/>
            <person name="Henrissat B."/>
            <person name="Andreopoulos B."/>
            <person name="Martin F.M."/>
            <person name="Harder C.B."/>
            <person name="Rigling D."/>
            <person name="Ford K.L."/>
            <person name="Foster G.D."/>
            <person name="Pangilinan J."/>
            <person name="Papanicolaou A."/>
            <person name="Barry K."/>
            <person name="LaButti K."/>
            <person name="Viragh M."/>
            <person name="Koriabine M."/>
            <person name="Yan M."/>
            <person name="Riley R."/>
            <person name="Champramary S."/>
            <person name="Plett K.L."/>
            <person name="Tsai I.J."/>
            <person name="Slot J."/>
            <person name="Sipos G."/>
            <person name="Plett J."/>
            <person name="Nagy L.G."/>
            <person name="Grigoriev I.V."/>
        </authorList>
    </citation>
    <scope>NUCLEOTIDE SEQUENCE</scope>
    <source>
        <strain evidence="2">CCBAS 213</strain>
    </source>
</reference>
<dbReference type="RefSeq" id="XP_060338709.1">
    <property type="nucleotide sequence ID" value="XM_060482242.1"/>
</dbReference>
<keyword evidence="3" id="KW-1185">Reference proteome</keyword>
<evidence type="ECO:0000313" key="2">
    <source>
        <dbReference type="EMBL" id="KAK0468434.1"/>
    </source>
</evidence>
<feature type="chain" id="PRO_5041370882" description="Secreted protein" evidence="1">
    <location>
        <begin position="28"/>
        <end position="89"/>
    </location>
</feature>
<protein>
    <recommendedName>
        <fullName evidence="4">Secreted protein</fullName>
    </recommendedName>
</protein>
<organism evidence="2 3">
    <name type="scientific">Armillaria tabescens</name>
    <name type="common">Ringless honey mushroom</name>
    <name type="synonym">Agaricus tabescens</name>
    <dbReference type="NCBI Taxonomy" id="1929756"/>
    <lineage>
        <taxon>Eukaryota</taxon>
        <taxon>Fungi</taxon>
        <taxon>Dikarya</taxon>
        <taxon>Basidiomycota</taxon>
        <taxon>Agaricomycotina</taxon>
        <taxon>Agaricomycetes</taxon>
        <taxon>Agaricomycetidae</taxon>
        <taxon>Agaricales</taxon>
        <taxon>Marasmiineae</taxon>
        <taxon>Physalacriaceae</taxon>
        <taxon>Desarmillaria</taxon>
    </lineage>
</organism>
<comment type="caution">
    <text evidence="2">The sequence shown here is derived from an EMBL/GenBank/DDBJ whole genome shotgun (WGS) entry which is preliminary data.</text>
</comment>
<evidence type="ECO:0000256" key="1">
    <source>
        <dbReference type="SAM" id="SignalP"/>
    </source>
</evidence>